<dbReference type="GO" id="GO:0000156">
    <property type="term" value="F:phosphorelay response regulator activity"/>
    <property type="evidence" value="ECO:0007669"/>
    <property type="project" value="InterPro"/>
</dbReference>
<dbReference type="InterPro" id="IPR007492">
    <property type="entry name" value="LytTR_DNA-bd_dom"/>
</dbReference>
<evidence type="ECO:0000256" key="3">
    <source>
        <dbReference type="ARBA" id="ARBA00023159"/>
    </source>
</evidence>
<accession>A0A8B3RRD3</accession>
<evidence type="ECO:0000256" key="1">
    <source>
        <dbReference type="ARBA" id="ARBA00022490"/>
    </source>
</evidence>
<dbReference type="InterPro" id="IPR011006">
    <property type="entry name" value="CheY-like_superfamily"/>
</dbReference>
<dbReference type="SUPFAM" id="SSF52172">
    <property type="entry name" value="CheY-like"/>
    <property type="match status" value="1"/>
</dbReference>
<dbReference type="SMART" id="SM00850">
    <property type="entry name" value="LytTR"/>
    <property type="match status" value="1"/>
</dbReference>
<dbReference type="Proteomes" id="UP000292223">
    <property type="component" value="Unassembled WGS sequence"/>
</dbReference>
<dbReference type="CDD" id="cd00156">
    <property type="entry name" value="REC"/>
    <property type="match status" value="1"/>
</dbReference>
<protein>
    <submittedName>
        <fullName evidence="5">Two-component system response regulator</fullName>
    </submittedName>
</protein>
<dbReference type="RefSeq" id="WP_002377201.1">
    <property type="nucleotide sequence ID" value="NZ_CABGKJ010000001.1"/>
</dbReference>
<reference evidence="5 6" key="1">
    <citation type="submission" date="2019-02" db="EMBL/GenBank/DDBJ databases">
        <title>From farm to fork: dissemination of Tn554::fexA-optrA in linezolid-resistant Enterococcus faecalis clones from chicken feces and meat in Tunisia.</title>
        <authorList>
            <person name="Tedim A.P."/>
            <person name="Elghaieb H."/>
            <person name="Abbassi M.S."/>
            <person name="Novais C."/>
            <person name="Hassen A."/>
            <person name="Peixe L."/>
            <person name="Freitas A.R."/>
        </authorList>
    </citation>
    <scope>NUCLEOTIDE SEQUENCE [LARGE SCALE GENOMIC DNA]</scope>
    <source>
        <strain evidence="5 6">728T</strain>
    </source>
</reference>
<gene>
    <name evidence="5" type="ORF">EU507_11060</name>
</gene>
<dbReference type="PANTHER" id="PTHR37299:SF3">
    <property type="entry name" value="STAGE 0 SPORULATION PROTEIN A HOMOLOG"/>
    <property type="match status" value="1"/>
</dbReference>
<feature type="domain" description="HTH LytTR-type" evidence="4">
    <location>
        <begin position="145"/>
        <end position="242"/>
    </location>
</feature>
<dbReference type="EMBL" id="SEWT01000007">
    <property type="protein sequence ID" value="RYU31608.1"/>
    <property type="molecule type" value="Genomic_DNA"/>
</dbReference>
<sequence length="245" mass="28593">MKIYYIEDNPFHQERFKKERHNYESLRSVPVEIFPNNKLESIYKKLDTFDFSVSDIFLIDIDLQSLHSGIDFAKKIRLINPDCYIIFLSNDTTKGLEIINQHIRPDLYLSKNEMSNVFLALENILVSRLKKVNNTTALIELKGSSKVYLIHPDEINYLSTIKGFRSSIEFFGTTENFIIQDKMKNLKQLLAPYHYFNDLKSFSINPYNIKEINKNTLEVIFKNEECLALSATSIKKLLTYIDALG</sequence>
<dbReference type="Gene3D" id="3.40.50.2300">
    <property type="match status" value="1"/>
</dbReference>
<name>A0A8B3RRD3_ENTFL</name>
<proteinExistence type="predicted"/>
<keyword evidence="3" id="KW-0010">Activator</keyword>
<dbReference type="AlphaFoldDB" id="A0A8B3RRD3"/>
<keyword evidence="1" id="KW-0963">Cytoplasm</keyword>
<dbReference type="InterPro" id="IPR046947">
    <property type="entry name" value="LytR-like"/>
</dbReference>
<keyword evidence="2" id="KW-0902">Two-component regulatory system</keyword>
<dbReference type="Gene3D" id="2.40.50.1020">
    <property type="entry name" value="LytTr DNA-binding domain"/>
    <property type="match status" value="1"/>
</dbReference>
<organism evidence="5 6">
    <name type="scientific">Enterococcus faecalis</name>
    <name type="common">Streptococcus faecalis</name>
    <dbReference type="NCBI Taxonomy" id="1351"/>
    <lineage>
        <taxon>Bacteria</taxon>
        <taxon>Bacillati</taxon>
        <taxon>Bacillota</taxon>
        <taxon>Bacilli</taxon>
        <taxon>Lactobacillales</taxon>
        <taxon>Enterococcaceae</taxon>
        <taxon>Enterococcus</taxon>
    </lineage>
</organism>
<dbReference type="GO" id="GO:0003677">
    <property type="term" value="F:DNA binding"/>
    <property type="evidence" value="ECO:0007669"/>
    <property type="project" value="InterPro"/>
</dbReference>
<dbReference type="PANTHER" id="PTHR37299">
    <property type="entry name" value="TRANSCRIPTIONAL REGULATOR-RELATED"/>
    <property type="match status" value="1"/>
</dbReference>
<comment type="caution">
    <text evidence="5">The sequence shown here is derived from an EMBL/GenBank/DDBJ whole genome shotgun (WGS) entry which is preliminary data.</text>
</comment>
<evidence type="ECO:0000256" key="2">
    <source>
        <dbReference type="ARBA" id="ARBA00023012"/>
    </source>
</evidence>
<evidence type="ECO:0000313" key="6">
    <source>
        <dbReference type="Proteomes" id="UP000292223"/>
    </source>
</evidence>
<dbReference type="Pfam" id="PF04397">
    <property type="entry name" value="LytTR"/>
    <property type="match status" value="1"/>
</dbReference>
<evidence type="ECO:0000313" key="5">
    <source>
        <dbReference type="EMBL" id="RYU31608.1"/>
    </source>
</evidence>
<evidence type="ECO:0000259" key="4">
    <source>
        <dbReference type="SMART" id="SM00850"/>
    </source>
</evidence>